<keyword evidence="1" id="KW-0812">Transmembrane</keyword>
<dbReference type="PANTHER" id="PTHR37312">
    <property type="entry name" value="MEMBRANE-BOUND ACYLTRANSFERASE YKRP-RELATED"/>
    <property type="match status" value="1"/>
</dbReference>
<dbReference type="InterPro" id="IPR002656">
    <property type="entry name" value="Acyl_transf_3_dom"/>
</dbReference>
<evidence type="ECO:0000256" key="1">
    <source>
        <dbReference type="SAM" id="Phobius"/>
    </source>
</evidence>
<feature type="domain" description="Acyltransferase 3" evidence="2">
    <location>
        <begin position="5"/>
        <end position="326"/>
    </location>
</feature>
<feature type="transmembrane region" description="Helical" evidence="1">
    <location>
        <begin position="73"/>
        <end position="95"/>
    </location>
</feature>
<sequence>MKRIEWIDTTKAIGMFLVFYGHYIEDLIELDYSQDIAQLQFNFIYAFHMPMFFALSGFFAKKVTDKKAYTKKLFLQRIVPVFSFAILFFPLWMVYNALDTGQVLWANILEKAAMYAVGNPQLDFITWFLICLFTTELIAAFLNLVSEKKWVNLLSGVFFIIFGYYSIQYTDGFTVFPGLHLNFWYIQESIIALGFYLIGNWIFYSIKKIKHWVFYISTPLALALLILSFTYIDHTNKVVMATSDHGQIIPFLLNAFLGIVFMISLGHIIPPNRVFKFIGANTLILLGLNGVFYHFINAKLAAFIPSHDSFLFITLQCIIVSVFSILICYPGITLLNKYVPQLFGKPFADGPLLKPIHISIFNKHT</sequence>
<feature type="transmembrane region" description="Helical" evidence="1">
    <location>
        <begin position="248"/>
        <end position="270"/>
    </location>
</feature>
<feature type="transmembrane region" description="Helical" evidence="1">
    <location>
        <begin position="282"/>
        <end position="304"/>
    </location>
</feature>
<dbReference type="EMBL" id="JAUSUU010000005">
    <property type="protein sequence ID" value="MDQ0335507.1"/>
    <property type="molecule type" value="Genomic_DNA"/>
</dbReference>
<keyword evidence="1" id="KW-0472">Membrane</keyword>
<dbReference type="Proteomes" id="UP001138672">
    <property type="component" value="Unassembled WGS sequence"/>
</dbReference>
<dbReference type="AlphaFoldDB" id="A0A9X0YL07"/>
<comment type="caution">
    <text evidence="3">The sequence shown here is derived from an EMBL/GenBank/DDBJ whole genome shotgun (WGS) entry which is preliminary data.</text>
</comment>
<evidence type="ECO:0000313" key="4">
    <source>
        <dbReference type="EMBL" id="MDQ0335507.1"/>
    </source>
</evidence>
<accession>A0A9X0YL07</accession>
<dbReference type="EMBL" id="JAGGJQ010000004">
    <property type="protein sequence ID" value="MBP1839908.1"/>
    <property type="molecule type" value="Genomic_DNA"/>
</dbReference>
<feature type="transmembrane region" description="Helical" evidence="1">
    <location>
        <begin position="183"/>
        <end position="203"/>
    </location>
</feature>
<dbReference type="Proteomes" id="UP001231587">
    <property type="component" value="Unassembled WGS sequence"/>
</dbReference>
<dbReference type="GO" id="GO:0016747">
    <property type="term" value="F:acyltransferase activity, transferring groups other than amino-acyl groups"/>
    <property type="evidence" value="ECO:0007669"/>
    <property type="project" value="InterPro"/>
</dbReference>
<feature type="transmembrane region" description="Helical" evidence="1">
    <location>
        <begin position="124"/>
        <end position="145"/>
    </location>
</feature>
<dbReference type="RefSeq" id="WP_057778814.1">
    <property type="nucleotide sequence ID" value="NZ_JAGGJQ010000004.1"/>
</dbReference>
<feature type="transmembrane region" description="Helical" evidence="1">
    <location>
        <begin position="150"/>
        <end position="167"/>
    </location>
</feature>
<protein>
    <submittedName>
        <fullName evidence="3">Fucose 4-O-acetylase-like acetyltransferase</fullName>
    </submittedName>
</protein>
<evidence type="ECO:0000313" key="6">
    <source>
        <dbReference type="Proteomes" id="UP001231587"/>
    </source>
</evidence>
<feature type="transmembrane region" description="Helical" evidence="1">
    <location>
        <begin position="43"/>
        <end position="61"/>
    </location>
</feature>
<name>A0A9X0YL07_9FLAO</name>
<keyword evidence="6" id="KW-1185">Reference proteome</keyword>
<reference evidence="3" key="1">
    <citation type="submission" date="2021-03" db="EMBL/GenBank/DDBJ databases">
        <title>Genomic Encyclopedia of Type Strains, Phase IV (KMG-IV): sequencing the most valuable type-strain genomes for metagenomic binning, comparative biology and taxonomic classification.</title>
        <authorList>
            <person name="Goeker M."/>
        </authorList>
    </citation>
    <scope>NUCLEOTIDE SEQUENCE</scope>
    <source>
        <strain evidence="3">DSM 15523</strain>
        <strain evidence="4 6">DSM 16476</strain>
    </source>
</reference>
<proteinExistence type="predicted"/>
<evidence type="ECO:0000313" key="5">
    <source>
        <dbReference type="Proteomes" id="UP001138672"/>
    </source>
</evidence>
<dbReference type="OrthoDB" id="9809782at2"/>
<keyword evidence="1" id="KW-1133">Transmembrane helix</keyword>
<evidence type="ECO:0000259" key="2">
    <source>
        <dbReference type="Pfam" id="PF01757"/>
    </source>
</evidence>
<dbReference type="InterPro" id="IPR052734">
    <property type="entry name" value="Nod_factor_acetyltransferase"/>
</dbReference>
<dbReference type="PANTHER" id="PTHR37312:SF1">
    <property type="entry name" value="MEMBRANE-BOUND ACYLTRANSFERASE YKRP-RELATED"/>
    <property type="match status" value="1"/>
</dbReference>
<gene>
    <name evidence="3" type="ORF">J2Z56_001832</name>
    <name evidence="4" type="ORF">J2Z57_001955</name>
</gene>
<organism evidence="3 5">
    <name type="scientific">Formosa algae</name>
    <dbReference type="NCBI Taxonomy" id="225843"/>
    <lineage>
        <taxon>Bacteria</taxon>
        <taxon>Pseudomonadati</taxon>
        <taxon>Bacteroidota</taxon>
        <taxon>Flavobacteriia</taxon>
        <taxon>Flavobacteriales</taxon>
        <taxon>Flavobacteriaceae</taxon>
        <taxon>Formosa</taxon>
    </lineage>
</organism>
<dbReference type="Pfam" id="PF01757">
    <property type="entry name" value="Acyl_transf_3"/>
    <property type="match status" value="1"/>
</dbReference>
<feature type="transmembrane region" description="Helical" evidence="1">
    <location>
        <begin position="212"/>
        <end position="232"/>
    </location>
</feature>
<evidence type="ECO:0000313" key="3">
    <source>
        <dbReference type="EMBL" id="MBP1839908.1"/>
    </source>
</evidence>
<feature type="transmembrane region" description="Helical" evidence="1">
    <location>
        <begin position="310"/>
        <end position="335"/>
    </location>
</feature>